<gene>
    <name evidence="2" type="ORF">GCM10008066_17110</name>
</gene>
<dbReference type="RefSeq" id="WP_229726289.1">
    <property type="nucleotide sequence ID" value="NZ_BMDI01000001.1"/>
</dbReference>
<comment type="caution">
    <text evidence="2">The sequence shown here is derived from an EMBL/GenBank/DDBJ whole genome shotgun (WGS) entry which is preliminary data.</text>
</comment>
<dbReference type="InterPro" id="IPR037135">
    <property type="entry name" value="DUF1653-like_dom_sf"/>
</dbReference>
<dbReference type="Pfam" id="PF07866">
    <property type="entry name" value="DUF1653"/>
    <property type="match status" value="1"/>
</dbReference>
<feature type="domain" description="DUF1653" evidence="1">
    <location>
        <begin position="11"/>
        <end position="69"/>
    </location>
</feature>
<dbReference type="Gene3D" id="2.30.30.320">
    <property type="entry name" value="DUF1653-like domain"/>
    <property type="match status" value="1"/>
</dbReference>
<dbReference type="Proteomes" id="UP000642180">
    <property type="component" value="Unassembled WGS sequence"/>
</dbReference>
<organism evidence="2 3">
    <name type="scientific">Oxalicibacterium faecigallinarum</name>
    <dbReference type="NCBI Taxonomy" id="573741"/>
    <lineage>
        <taxon>Bacteria</taxon>
        <taxon>Pseudomonadati</taxon>
        <taxon>Pseudomonadota</taxon>
        <taxon>Betaproteobacteria</taxon>
        <taxon>Burkholderiales</taxon>
        <taxon>Oxalobacteraceae</taxon>
        <taxon>Oxalicibacterium</taxon>
    </lineage>
</organism>
<sequence>MPAIVESYAKQYQHFKGGLYNFICAARLESDPDVTMIVYTAADGSYWTRPSSVFFEKIEHQGKTVQRFTPVKD</sequence>
<dbReference type="InterPro" id="IPR023387">
    <property type="entry name" value="DUF1653-like_dom"/>
</dbReference>
<keyword evidence="3" id="KW-1185">Reference proteome</keyword>
<evidence type="ECO:0000313" key="2">
    <source>
        <dbReference type="EMBL" id="GGI19044.1"/>
    </source>
</evidence>
<dbReference type="AlphaFoldDB" id="A0A8J3F3H0"/>
<protein>
    <recommendedName>
        <fullName evidence="1">DUF1653 domain-containing protein</fullName>
    </recommendedName>
</protein>
<evidence type="ECO:0000313" key="3">
    <source>
        <dbReference type="Proteomes" id="UP000642180"/>
    </source>
</evidence>
<dbReference type="EMBL" id="BMDI01000001">
    <property type="protein sequence ID" value="GGI19044.1"/>
    <property type="molecule type" value="Genomic_DNA"/>
</dbReference>
<reference evidence="3" key="1">
    <citation type="journal article" date="2019" name="Int. J. Syst. Evol. Microbiol.">
        <title>The Global Catalogue of Microorganisms (GCM) 10K type strain sequencing project: providing services to taxonomists for standard genome sequencing and annotation.</title>
        <authorList>
            <consortium name="The Broad Institute Genomics Platform"/>
            <consortium name="The Broad Institute Genome Sequencing Center for Infectious Disease"/>
            <person name="Wu L."/>
            <person name="Ma J."/>
        </authorList>
    </citation>
    <scope>NUCLEOTIDE SEQUENCE [LARGE SCALE GENOMIC DNA]</scope>
    <source>
        <strain evidence="3">CCM 2767</strain>
    </source>
</reference>
<proteinExistence type="predicted"/>
<accession>A0A8J3F3H0</accession>
<name>A0A8J3F3H0_9BURK</name>
<evidence type="ECO:0000259" key="1">
    <source>
        <dbReference type="Pfam" id="PF07866"/>
    </source>
</evidence>